<name>A0ABR8IZY3_9NOST</name>
<evidence type="ECO:0000313" key="2">
    <source>
        <dbReference type="EMBL" id="MBD2690903.1"/>
    </source>
</evidence>
<dbReference type="RefSeq" id="WP_190905439.1">
    <property type="nucleotide sequence ID" value="NZ_JACJTQ010000003.1"/>
</dbReference>
<dbReference type="EMBL" id="JACJTQ010000003">
    <property type="protein sequence ID" value="MBD2690903.1"/>
    <property type="molecule type" value="Genomic_DNA"/>
</dbReference>
<evidence type="ECO:0000256" key="1">
    <source>
        <dbReference type="SAM" id="Coils"/>
    </source>
</evidence>
<proteinExistence type="predicted"/>
<dbReference type="Proteomes" id="UP000660381">
    <property type="component" value="Unassembled WGS sequence"/>
</dbReference>
<feature type="coiled-coil region" evidence="1">
    <location>
        <begin position="29"/>
        <end position="56"/>
    </location>
</feature>
<keyword evidence="3" id="KW-1185">Reference proteome</keyword>
<keyword evidence="1" id="KW-0175">Coiled coil</keyword>
<comment type="caution">
    <text evidence="2">The sequence shown here is derived from an EMBL/GenBank/DDBJ whole genome shotgun (WGS) entry which is preliminary data.</text>
</comment>
<reference evidence="2 3" key="1">
    <citation type="journal article" date="2020" name="ISME J.">
        <title>Comparative genomics reveals insights into cyanobacterial evolution and habitat adaptation.</title>
        <authorList>
            <person name="Chen M.Y."/>
            <person name="Teng W.K."/>
            <person name="Zhao L."/>
            <person name="Hu C.X."/>
            <person name="Zhou Y.K."/>
            <person name="Han B.P."/>
            <person name="Song L.R."/>
            <person name="Shu W.S."/>
        </authorList>
    </citation>
    <scope>NUCLEOTIDE SEQUENCE [LARGE SCALE GENOMIC DNA]</scope>
    <source>
        <strain evidence="2 3">FACHB-362</strain>
    </source>
</reference>
<gene>
    <name evidence="2" type="ORF">H6G68_03870</name>
</gene>
<organism evidence="2 3">
    <name type="scientific">Anabaena catenula FACHB-362</name>
    <dbReference type="NCBI Taxonomy" id="2692877"/>
    <lineage>
        <taxon>Bacteria</taxon>
        <taxon>Bacillati</taxon>
        <taxon>Cyanobacteriota</taxon>
        <taxon>Cyanophyceae</taxon>
        <taxon>Nostocales</taxon>
        <taxon>Nostocaceae</taxon>
        <taxon>Anabaena</taxon>
    </lineage>
</organism>
<accession>A0ABR8IZY3</accession>
<evidence type="ECO:0000313" key="3">
    <source>
        <dbReference type="Proteomes" id="UP000660381"/>
    </source>
</evidence>
<sequence>MQKDCLPSDSNAGNISCTLYGSCSHSRYITQLQQQFEQLQKQFKDLKKEQESFKIQMGHCSANLNRLGISTDPGSLEAYNEYSCGNHYSW</sequence>
<protein>
    <submittedName>
        <fullName evidence="2">Uncharacterized protein</fullName>
    </submittedName>
</protein>